<organism evidence="2 3">
    <name type="scientific">Erysipelothrix inopinata</name>
    <dbReference type="NCBI Taxonomy" id="225084"/>
    <lineage>
        <taxon>Bacteria</taxon>
        <taxon>Bacillati</taxon>
        <taxon>Bacillota</taxon>
        <taxon>Erysipelotrichia</taxon>
        <taxon>Erysipelotrichales</taxon>
        <taxon>Erysipelotrichaceae</taxon>
        <taxon>Erysipelothrix</taxon>
    </lineage>
</organism>
<keyword evidence="1" id="KW-1133">Transmembrane helix</keyword>
<feature type="transmembrane region" description="Helical" evidence="1">
    <location>
        <begin position="229"/>
        <end position="247"/>
    </location>
</feature>
<feature type="transmembrane region" description="Helical" evidence="1">
    <location>
        <begin position="111"/>
        <end position="129"/>
    </location>
</feature>
<name>A0A7G9S045_9FIRM</name>
<dbReference type="EMBL" id="CP060715">
    <property type="protein sequence ID" value="QNN61220.1"/>
    <property type="molecule type" value="Genomic_DNA"/>
</dbReference>
<dbReference type="AlphaFoldDB" id="A0A7G9S045"/>
<keyword evidence="3" id="KW-1185">Reference proteome</keyword>
<feature type="transmembrane region" description="Helical" evidence="1">
    <location>
        <begin position="21"/>
        <end position="43"/>
    </location>
</feature>
<gene>
    <name evidence="2" type="ORF">H9L01_02310</name>
</gene>
<dbReference type="PANTHER" id="PTHR36832">
    <property type="entry name" value="SLR1174 PROTEIN-RELATED"/>
    <property type="match status" value="1"/>
</dbReference>
<keyword evidence="1" id="KW-0812">Transmembrane</keyword>
<feature type="transmembrane region" description="Helical" evidence="1">
    <location>
        <begin position="141"/>
        <end position="164"/>
    </location>
</feature>
<proteinExistence type="predicted"/>
<sequence length="259" mass="29365">MRIYLSYFKIRFVSGLQYRSAALAGMITQVVWGILSITFLNIFNTNVMSHDNLSTYIWLNQAFLAITAIWATDTSIFDLIENGDVALEALRPVNLYSLWFIRNLAFRISRCLLRFAPVIITAFLLPSPYKMSLPSSPLVFIYFLISLVLTLLIVVAITMWMAIFTIHIKTSLGIRTLFMAIFDLFSGTNIPLIFFPSWLQRILSLTFFIGLQTATFNIYLGLANPLPTLVLQFVWAVILIGSGYFAMQHALKHLEIVGG</sequence>
<feature type="transmembrane region" description="Helical" evidence="1">
    <location>
        <begin position="202"/>
        <end position="222"/>
    </location>
</feature>
<reference evidence="2 3" key="1">
    <citation type="submission" date="2020-08" db="EMBL/GenBank/DDBJ databases">
        <title>Genome sequence of Erysipelothrix inopinata DSM 15511T.</title>
        <authorList>
            <person name="Hyun D.-W."/>
            <person name="Bae J.-W."/>
        </authorList>
    </citation>
    <scope>NUCLEOTIDE SEQUENCE [LARGE SCALE GENOMIC DNA]</scope>
    <source>
        <strain evidence="2 3">DSM 15511</strain>
    </source>
</reference>
<keyword evidence="1" id="KW-0472">Membrane</keyword>
<feature type="transmembrane region" description="Helical" evidence="1">
    <location>
        <begin position="176"/>
        <end position="196"/>
    </location>
</feature>
<evidence type="ECO:0000313" key="3">
    <source>
        <dbReference type="Proteomes" id="UP000515928"/>
    </source>
</evidence>
<protein>
    <submittedName>
        <fullName evidence="2">ABC transporter permease</fullName>
    </submittedName>
</protein>
<dbReference type="KEGG" id="eio:H9L01_02310"/>
<feature type="transmembrane region" description="Helical" evidence="1">
    <location>
        <begin position="55"/>
        <end position="72"/>
    </location>
</feature>
<dbReference type="RefSeq" id="WP_187534422.1">
    <property type="nucleotide sequence ID" value="NZ_CBCSHU010000001.1"/>
</dbReference>
<accession>A0A7G9S045</accession>
<evidence type="ECO:0000256" key="1">
    <source>
        <dbReference type="SAM" id="Phobius"/>
    </source>
</evidence>
<evidence type="ECO:0000313" key="2">
    <source>
        <dbReference type="EMBL" id="QNN61220.1"/>
    </source>
</evidence>
<dbReference type="Proteomes" id="UP000515928">
    <property type="component" value="Chromosome"/>
</dbReference>
<dbReference type="PANTHER" id="PTHR36832:SF2">
    <property type="entry name" value="INTEGRAL MEMBRANE PROTEIN"/>
    <property type="match status" value="1"/>
</dbReference>